<evidence type="ECO:0000313" key="1">
    <source>
        <dbReference type="EMBL" id="MFC3714134.1"/>
    </source>
</evidence>
<organism evidence="1 2">
    <name type="scientific">Sphingoaurantiacus capsulatus</name>
    <dbReference type="NCBI Taxonomy" id="1771310"/>
    <lineage>
        <taxon>Bacteria</taxon>
        <taxon>Pseudomonadati</taxon>
        <taxon>Pseudomonadota</taxon>
        <taxon>Alphaproteobacteria</taxon>
        <taxon>Sphingomonadales</taxon>
        <taxon>Sphingosinicellaceae</taxon>
        <taxon>Sphingoaurantiacus</taxon>
    </lineage>
</organism>
<dbReference type="RefSeq" id="WP_380863281.1">
    <property type="nucleotide sequence ID" value="NZ_JBHRXV010000011.1"/>
</dbReference>
<sequence length="105" mass="11443">MIPASLQRLEDCHHALIDALDAQDIDGLEEAIEAFRMALDDVRAKGAWHGQAGVLDSVARIHALSEAARIRVNFLTDLNQQRIDALAAARGRENVVVYGRTGRAA</sequence>
<name>A0ABV7XHD7_9SPHN</name>
<gene>
    <name evidence="1" type="ORF">ACFOMD_16300</name>
</gene>
<dbReference type="Proteomes" id="UP001595615">
    <property type="component" value="Unassembled WGS sequence"/>
</dbReference>
<comment type="caution">
    <text evidence="1">The sequence shown here is derived from an EMBL/GenBank/DDBJ whole genome shotgun (WGS) entry which is preliminary data.</text>
</comment>
<evidence type="ECO:0008006" key="3">
    <source>
        <dbReference type="Google" id="ProtNLM"/>
    </source>
</evidence>
<protein>
    <recommendedName>
        <fullName evidence="3">Flagellar protein FlgN</fullName>
    </recommendedName>
</protein>
<reference evidence="2" key="1">
    <citation type="journal article" date="2019" name="Int. J. Syst. Evol. Microbiol.">
        <title>The Global Catalogue of Microorganisms (GCM) 10K type strain sequencing project: providing services to taxonomists for standard genome sequencing and annotation.</title>
        <authorList>
            <consortium name="The Broad Institute Genomics Platform"/>
            <consortium name="The Broad Institute Genome Sequencing Center for Infectious Disease"/>
            <person name="Wu L."/>
            <person name="Ma J."/>
        </authorList>
    </citation>
    <scope>NUCLEOTIDE SEQUENCE [LARGE SCALE GENOMIC DNA]</scope>
    <source>
        <strain evidence="2">KCTC 42644</strain>
    </source>
</reference>
<accession>A0ABV7XHD7</accession>
<evidence type="ECO:0000313" key="2">
    <source>
        <dbReference type="Proteomes" id="UP001595615"/>
    </source>
</evidence>
<dbReference type="EMBL" id="JBHRXV010000011">
    <property type="protein sequence ID" value="MFC3714134.1"/>
    <property type="molecule type" value="Genomic_DNA"/>
</dbReference>
<keyword evidence="2" id="KW-1185">Reference proteome</keyword>
<proteinExistence type="predicted"/>